<feature type="repeat" description="Solcar" evidence="14">
    <location>
        <begin position="1"/>
        <end position="87"/>
    </location>
</feature>
<protein>
    <recommendedName>
        <fullName evidence="16">ADP/ATP translocase</fullName>
    </recommendedName>
    <alternativeName>
        <fullName evidence="16">ADP,ATP carrier protein</fullName>
    </alternativeName>
</protein>
<keyword evidence="5" id="KW-0050">Antiport</keyword>
<evidence type="ECO:0000256" key="10">
    <source>
        <dbReference type="ARBA" id="ARBA00023128"/>
    </source>
</evidence>
<keyword evidence="6 14" id="KW-0812">Transmembrane</keyword>
<dbReference type="PRINTS" id="PR00926">
    <property type="entry name" value="MITOCARRIER"/>
</dbReference>
<dbReference type="EMBL" id="AJIL01009648">
    <property type="protein sequence ID" value="KNE86441.1"/>
    <property type="molecule type" value="Genomic_DNA"/>
</dbReference>
<evidence type="ECO:0000256" key="12">
    <source>
        <dbReference type="ARBA" id="ARBA00024143"/>
    </source>
</evidence>
<dbReference type="GO" id="GO:1990544">
    <property type="term" value="P:mitochondrial ATP transmembrane transport"/>
    <property type="evidence" value="ECO:0007669"/>
    <property type="project" value="InterPro"/>
</dbReference>
<keyword evidence="10" id="KW-0496">Mitochondrion</keyword>
<dbReference type="InterPro" id="IPR002113">
    <property type="entry name" value="ADT_euk_type"/>
</dbReference>
<comment type="catalytic activity">
    <reaction evidence="12">
        <text>ADP(in) + ATP(out) = ADP(out) + ATP(in)</text>
        <dbReference type="Rhea" id="RHEA:34999"/>
        <dbReference type="ChEBI" id="CHEBI:30616"/>
        <dbReference type="ChEBI" id="CHEBI:456216"/>
    </reaction>
    <physiologicalReaction direction="left-to-right" evidence="12">
        <dbReference type="Rhea" id="RHEA:35000"/>
    </physiologicalReaction>
</comment>
<dbReference type="GO" id="GO:0005471">
    <property type="term" value="F:ATP:ADP antiporter activity"/>
    <property type="evidence" value="ECO:0007669"/>
    <property type="project" value="UniProtKB-UniRule"/>
</dbReference>
<keyword evidence="11 14" id="KW-0472">Membrane</keyword>
<dbReference type="PROSITE" id="PS50920">
    <property type="entry name" value="SOLCAR"/>
    <property type="match status" value="1"/>
</dbReference>
<feature type="non-terminal residue" evidence="17">
    <location>
        <position position="118"/>
    </location>
</feature>
<accession>A0A0L0UH91</accession>
<keyword evidence="7" id="KW-0677">Repeat</keyword>
<evidence type="ECO:0000256" key="11">
    <source>
        <dbReference type="ARBA" id="ARBA00023136"/>
    </source>
</evidence>
<dbReference type="GO" id="GO:0005743">
    <property type="term" value="C:mitochondrial inner membrane"/>
    <property type="evidence" value="ECO:0007669"/>
    <property type="project" value="UniProtKB-SubCell"/>
</dbReference>
<dbReference type="Pfam" id="PF00153">
    <property type="entry name" value="Mito_carr"/>
    <property type="match status" value="1"/>
</dbReference>
<dbReference type="PRINTS" id="PR00927">
    <property type="entry name" value="ADPTRNSLCASE"/>
</dbReference>
<evidence type="ECO:0000256" key="16">
    <source>
        <dbReference type="RuleBase" id="RU368008"/>
    </source>
</evidence>
<dbReference type="PANTHER" id="PTHR45635">
    <property type="entry name" value="ADP,ATP CARRIER PROTEIN 1-RELATED-RELATED"/>
    <property type="match status" value="1"/>
</dbReference>
<comment type="caution">
    <text evidence="17">The sequence shown here is derived from an EMBL/GenBank/DDBJ whole genome shotgun (WGS) entry which is preliminary data.</text>
</comment>
<comment type="similarity">
    <text evidence="2 15">Belongs to the mitochondrial carrier (TC 2.A.29) family.</text>
</comment>
<evidence type="ECO:0000256" key="15">
    <source>
        <dbReference type="RuleBase" id="RU000488"/>
    </source>
</evidence>
<evidence type="ECO:0000256" key="6">
    <source>
        <dbReference type="ARBA" id="ARBA00022692"/>
    </source>
</evidence>
<dbReference type="PANTHER" id="PTHR45635:SF14">
    <property type="entry name" value="ADP_ATP TRANSLOCASE"/>
    <property type="match status" value="1"/>
</dbReference>
<comment type="subunit">
    <text evidence="3 16">Monomer.</text>
</comment>
<evidence type="ECO:0000256" key="9">
    <source>
        <dbReference type="ARBA" id="ARBA00022989"/>
    </source>
</evidence>
<dbReference type="STRING" id="1165861.A0A0L0UH91"/>
<keyword evidence="4 15" id="KW-0813">Transport</keyword>
<proteinExistence type="inferred from homology"/>
<comment type="subcellular location">
    <subcellularLocation>
        <location evidence="16">Membrane</location>
        <topology evidence="16">Multi-pass membrane protein</topology>
    </subcellularLocation>
    <subcellularLocation>
        <location evidence="1">Mitochondrion inner membrane</location>
        <topology evidence="1">Multi-pass membrane protein</topology>
    </subcellularLocation>
</comment>
<evidence type="ECO:0000313" key="18">
    <source>
        <dbReference type="Proteomes" id="UP000054564"/>
    </source>
</evidence>
<dbReference type="InterPro" id="IPR018108">
    <property type="entry name" value="MCP_transmembrane"/>
</dbReference>
<evidence type="ECO:0000256" key="4">
    <source>
        <dbReference type="ARBA" id="ARBA00022448"/>
    </source>
</evidence>
<evidence type="ECO:0000313" key="17">
    <source>
        <dbReference type="EMBL" id="KNE86441.1"/>
    </source>
</evidence>
<comment type="function">
    <text evidence="16">Catalyzes the exchange of ADP and ATP across the membrane.</text>
</comment>
<dbReference type="InterPro" id="IPR023395">
    <property type="entry name" value="MCP_dom_sf"/>
</dbReference>
<dbReference type="OrthoDB" id="270584at2759"/>
<reference evidence="18" key="1">
    <citation type="submission" date="2014-03" db="EMBL/GenBank/DDBJ databases">
        <title>The Genome Sequence of Puccinia striiformis f. sp. tritici PST-78.</title>
        <authorList>
            <consortium name="The Broad Institute Genome Sequencing Platform"/>
            <person name="Cuomo C."/>
            <person name="Hulbert S."/>
            <person name="Chen X."/>
            <person name="Walker B."/>
            <person name="Young S.K."/>
            <person name="Zeng Q."/>
            <person name="Gargeya S."/>
            <person name="Fitzgerald M."/>
            <person name="Haas B."/>
            <person name="Abouelleil A."/>
            <person name="Alvarado L."/>
            <person name="Arachchi H.M."/>
            <person name="Berlin A.M."/>
            <person name="Chapman S.B."/>
            <person name="Goldberg J."/>
            <person name="Griggs A."/>
            <person name="Gujja S."/>
            <person name="Hansen M."/>
            <person name="Howarth C."/>
            <person name="Imamovic A."/>
            <person name="Larimer J."/>
            <person name="McCowan C."/>
            <person name="Montmayeur A."/>
            <person name="Murphy C."/>
            <person name="Neiman D."/>
            <person name="Pearson M."/>
            <person name="Priest M."/>
            <person name="Roberts A."/>
            <person name="Saif S."/>
            <person name="Shea T."/>
            <person name="Sisk P."/>
            <person name="Sykes S."/>
            <person name="Wortman J."/>
            <person name="Nusbaum C."/>
            <person name="Birren B."/>
        </authorList>
    </citation>
    <scope>NUCLEOTIDE SEQUENCE [LARGE SCALE GENOMIC DNA]</scope>
    <source>
        <strain evidence="18">race PST-78</strain>
    </source>
</reference>
<evidence type="ECO:0000256" key="2">
    <source>
        <dbReference type="ARBA" id="ARBA00006375"/>
    </source>
</evidence>
<sequence length="118" mass="12860">MMGGVSAAVAKTAAAPIERIKLLVQNQGEMLKTGRLDRPYAGIADCFKRTYADEGVVSLWRGNTANVIRYFPTQALNFAFKDYFKSLFGYKKEKDGYGLWMFGNLASGGAAGASSLLF</sequence>
<evidence type="ECO:0000256" key="1">
    <source>
        <dbReference type="ARBA" id="ARBA00004448"/>
    </source>
</evidence>
<dbReference type="Gene3D" id="1.50.40.10">
    <property type="entry name" value="Mitochondrial carrier domain"/>
    <property type="match status" value="1"/>
</dbReference>
<comment type="function">
    <text evidence="13">ADP:ATP antiporter that mediates import of ADP into the mitochondrial matrix for ATP synthesis, and export of ATP out to fuel the cell. Cycles between the cytoplasmic-open state (c-state) and the matrix-open state (m-state): operates by the alternating access mechanism with a single substrate-binding site intermittently exposed to either the cytosolic (c-state) or matrix (m-state) side of the inner mitochondrial membrane.</text>
</comment>
<evidence type="ECO:0000256" key="5">
    <source>
        <dbReference type="ARBA" id="ARBA00022449"/>
    </source>
</evidence>
<evidence type="ECO:0000256" key="7">
    <source>
        <dbReference type="ARBA" id="ARBA00022737"/>
    </source>
</evidence>
<gene>
    <name evidence="17" type="ORF">PSTG_20198</name>
</gene>
<evidence type="ECO:0000256" key="8">
    <source>
        <dbReference type="ARBA" id="ARBA00022792"/>
    </source>
</evidence>
<dbReference type="SUPFAM" id="SSF103506">
    <property type="entry name" value="Mitochondrial carrier"/>
    <property type="match status" value="1"/>
</dbReference>
<name>A0A0L0UH91_9BASI</name>
<keyword evidence="9" id="KW-1133">Transmembrane helix</keyword>
<evidence type="ECO:0000256" key="13">
    <source>
        <dbReference type="ARBA" id="ARBA00045250"/>
    </source>
</evidence>
<evidence type="ECO:0000256" key="14">
    <source>
        <dbReference type="PROSITE-ProRule" id="PRU00282"/>
    </source>
</evidence>
<keyword evidence="8" id="KW-0999">Mitochondrion inner membrane</keyword>
<dbReference type="InterPro" id="IPR002067">
    <property type="entry name" value="MCP"/>
</dbReference>
<dbReference type="Proteomes" id="UP000054564">
    <property type="component" value="Unassembled WGS sequence"/>
</dbReference>
<dbReference type="GO" id="GO:0140021">
    <property type="term" value="P:mitochondrial ADP transmembrane transport"/>
    <property type="evidence" value="ECO:0007669"/>
    <property type="project" value="InterPro"/>
</dbReference>
<dbReference type="AlphaFoldDB" id="A0A0L0UH91"/>
<keyword evidence="18" id="KW-1185">Reference proteome</keyword>
<organism evidence="17 18">
    <name type="scientific">Puccinia striiformis f. sp. tritici PST-78</name>
    <dbReference type="NCBI Taxonomy" id="1165861"/>
    <lineage>
        <taxon>Eukaryota</taxon>
        <taxon>Fungi</taxon>
        <taxon>Dikarya</taxon>
        <taxon>Basidiomycota</taxon>
        <taxon>Pucciniomycotina</taxon>
        <taxon>Pucciniomycetes</taxon>
        <taxon>Pucciniales</taxon>
        <taxon>Pucciniaceae</taxon>
        <taxon>Puccinia</taxon>
    </lineage>
</organism>
<evidence type="ECO:0000256" key="3">
    <source>
        <dbReference type="ARBA" id="ARBA00011245"/>
    </source>
</evidence>